<accession>A0AA39PZT0</accession>
<sequence>MTDLDVFPGRGKFVGCCRETLGWCVRNTGKVQSLSEEKVANQENGSAEGDGGRKGPLGVTEDSELARGIREGEERKIETDVVVLAHSCVAQLRNLLNPAEPSPPTTPHLVSPSLSTPSPLPSYLLSPSTASFTRQTSEKPSASEFIARARSLESELS</sequence>
<feature type="compositionally biased region" description="Low complexity" evidence="1">
    <location>
        <begin position="107"/>
        <end position="131"/>
    </location>
</feature>
<organism evidence="2 3">
    <name type="scientific">Armillaria luteobubalina</name>
    <dbReference type="NCBI Taxonomy" id="153913"/>
    <lineage>
        <taxon>Eukaryota</taxon>
        <taxon>Fungi</taxon>
        <taxon>Dikarya</taxon>
        <taxon>Basidiomycota</taxon>
        <taxon>Agaricomycotina</taxon>
        <taxon>Agaricomycetes</taxon>
        <taxon>Agaricomycetidae</taxon>
        <taxon>Agaricales</taxon>
        <taxon>Marasmiineae</taxon>
        <taxon>Physalacriaceae</taxon>
        <taxon>Armillaria</taxon>
    </lineage>
</organism>
<feature type="region of interest" description="Disordered" evidence="1">
    <location>
        <begin position="96"/>
        <end position="144"/>
    </location>
</feature>
<evidence type="ECO:0000313" key="2">
    <source>
        <dbReference type="EMBL" id="KAK0493597.1"/>
    </source>
</evidence>
<dbReference type="AlphaFoldDB" id="A0AA39PZT0"/>
<dbReference type="EMBL" id="JAUEPU010000024">
    <property type="protein sequence ID" value="KAK0493597.1"/>
    <property type="molecule type" value="Genomic_DNA"/>
</dbReference>
<evidence type="ECO:0000256" key="1">
    <source>
        <dbReference type="SAM" id="MobiDB-lite"/>
    </source>
</evidence>
<keyword evidence="3" id="KW-1185">Reference proteome</keyword>
<reference evidence="2" key="1">
    <citation type="submission" date="2023-06" db="EMBL/GenBank/DDBJ databases">
        <authorList>
            <consortium name="Lawrence Berkeley National Laboratory"/>
            <person name="Ahrendt S."/>
            <person name="Sahu N."/>
            <person name="Indic B."/>
            <person name="Wong-Bajracharya J."/>
            <person name="Merenyi Z."/>
            <person name="Ke H.-M."/>
            <person name="Monk M."/>
            <person name="Kocsube S."/>
            <person name="Drula E."/>
            <person name="Lipzen A."/>
            <person name="Balint B."/>
            <person name="Henrissat B."/>
            <person name="Andreopoulos B."/>
            <person name="Martin F.M."/>
            <person name="Harder C.B."/>
            <person name="Rigling D."/>
            <person name="Ford K.L."/>
            <person name="Foster G.D."/>
            <person name="Pangilinan J."/>
            <person name="Papanicolaou A."/>
            <person name="Barry K."/>
            <person name="LaButti K."/>
            <person name="Viragh M."/>
            <person name="Koriabine M."/>
            <person name="Yan M."/>
            <person name="Riley R."/>
            <person name="Champramary S."/>
            <person name="Plett K.L."/>
            <person name="Tsai I.J."/>
            <person name="Slot J."/>
            <person name="Sipos G."/>
            <person name="Plett J."/>
            <person name="Nagy L.G."/>
            <person name="Grigoriev I.V."/>
        </authorList>
    </citation>
    <scope>NUCLEOTIDE SEQUENCE</scope>
    <source>
        <strain evidence="2">HWK02</strain>
    </source>
</reference>
<comment type="caution">
    <text evidence="2">The sequence shown here is derived from an EMBL/GenBank/DDBJ whole genome shotgun (WGS) entry which is preliminary data.</text>
</comment>
<protein>
    <submittedName>
        <fullName evidence="2">Uncharacterized protein</fullName>
    </submittedName>
</protein>
<gene>
    <name evidence="2" type="ORF">EDD18DRAFT_1356551</name>
</gene>
<feature type="region of interest" description="Disordered" evidence="1">
    <location>
        <begin position="34"/>
        <end position="72"/>
    </location>
</feature>
<evidence type="ECO:0000313" key="3">
    <source>
        <dbReference type="Proteomes" id="UP001175228"/>
    </source>
</evidence>
<proteinExistence type="predicted"/>
<name>A0AA39PZT0_9AGAR</name>
<dbReference type="Proteomes" id="UP001175228">
    <property type="component" value="Unassembled WGS sequence"/>
</dbReference>